<evidence type="ECO:0008006" key="3">
    <source>
        <dbReference type="Google" id="ProtNLM"/>
    </source>
</evidence>
<dbReference type="AlphaFoldDB" id="A0AAX2D5E9"/>
<gene>
    <name evidence="1" type="ORF">SAMN05216476_0227</name>
</gene>
<organism evidence="1 2">
    <name type="scientific">Pseudomonas mediterranea</name>
    <dbReference type="NCBI Taxonomy" id="183795"/>
    <lineage>
        <taxon>Bacteria</taxon>
        <taxon>Pseudomonadati</taxon>
        <taxon>Pseudomonadota</taxon>
        <taxon>Gammaproteobacteria</taxon>
        <taxon>Pseudomonadales</taxon>
        <taxon>Pseudomonadaceae</taxon>
        <taxon>Pseudomonas</taxon>
    </lineage>
</organism>
<dbReference type="RefSeq" id="WP_144402628.1">
    <property type="nucleotide sequence ID" value="NZ_LT629790.1"/>
</dbReference>
<protein>
    <recommendedName>
        <fullName evidence="3">Replication protein</fullName>
    </recommendedName>
</protein>
<evidence type="ECO:0000313" key="1">
    <source>
        <dbReference type="EMBL" id="SDU05509.1"/>
    </source>
</evidence>
<accession>A0AAX2D5E9</accession>
<dbReference type="GeneID" id="76210563"/>
<sequence>MTDTPIPSLPTPALPAAAQPSTVVNQTSAGVLDQNLAALLALNTTQKKKRKSKAHLNAMKMRGELWPELDTSLLWDRTVNDGYSSIPRTLSLITNMIDDLAKKHTGKSAAAGKTYFALWCRVWDENMLTIENESVYAIESGYSGERNVTTWRQHMKVLQELGFIDTKEGAYGPYNFVLIYNPYLVLKKLKPQIPASYYQLLLQRAIEIGADGDLIDKPNKETK</sequence>
<keyword evidence="2" id="KW-1185">Reference proteome</keyword>
<proteinExistence type="predicted"/>
<evidence type="ECO:0000313" key="2">
    <source>
        <dbReference type="Proteomes" id="UP000183772"/>
    </source>
</evidence>
<reference evidence="1 2" key="1">
    <citation type="submission" date="2016-10" db="EMBL/GenBank/DDBJ databases">
        <authorList>
            <person name="Varghese N."/>
            <person name="Submissions S."/>
        </authorList>
    </citation>
    <scope>NUCLEOTIDE SEQUENCE [LARGE SCALE GENOMIC DNA]</scope>
    <source>
        <strain evidence="1 2">DSM 16733</strain>
    </source>
</reference>
<name>A0AAX2D5E9_9PSED</name>
<dbReference type="Proteomes" id="UP000183772">
    <property type="component" value="Chromosome I"/>
</dbReference>
<dbReference type="EMBL" id="LT629790">
    <property type="protein sequence ID" value="SDU05509.1"/>
    <property type="molecule type" value="Genomic_DNA"/>
</dbReference>